<dbReference type="SUPFAM" id="SSF51735">
    <property type="entry name" value="NAD(P)-binding Rossmann-fold domains"/>
    <property type="match status" value="1"/>
</dbReference>
<reference evidence="3 4" key="1">
    <citation type="journal article" date="2023" name="G3 (Bethesda)">
        <title>A chromosome-level genome assembly of Zasmidium syzygii isolated from banana leaves.</title>
        <authorList>
            <person name="van Westerhoven A.C."/>
            <person name="Mehrabi R."/>
            <person name="Talebi R."/>
            <person name="Steentjes M.B.F."/>
            <person name="Corcolon B."/>
            <person name="Chong P.A."/>
            <person name="Kema G.H.J."/>
            <person name="Seidl M.F."/>
        </authorList>
    </citation>
    <scope>NUCLEOTIDE SEQUENCE [LARGE SCALE GENOMIC DNA]</scope>
    <source>
        <strain evidence="3 4">P124</strain>
    </source>
</reference>
<keyword evidence="2" id="KW-0560">Oxidoreductase</keyword>
<dbReference type="Gene3D" id="3.40.50.720">
    <property type="entry name" value="NAD(P)-binding Rossmann-like Domain"/>
    <property type="match status" value="1"/>
</dbReference>
<evidence type="ECO:0000313" key="4">
    <source>
        <dbReference type="Proteomes" id="UP001305779"/>
    </source>
</evidence>
<evidence type="ECO:0000313" key="3">
    <source>
        <dbReference type="EMBL" id="KAK4501484.1"/>
    </source>
</evidence>
<dbReference type="Proteomes" id="UP001305779">
    <property type="component" value="Unassembled WGS sequence"/>
</dbReference>
<name>A0ABR0EIX9_ZASCE</name>
<dbReference type="InterPro" id="IPR002347">
    <property type="entry name" value="SDR_fam"/>
</dbReference>
<keyword evidence="4" id="KW-1185">Reference proteome</keyword>
<evidence type="ECO:0000256" key="2">
    <source>
        <dbReference type="ARBA" id="ARBA00023002"/>
    </source>
</evidence>
<proteinExistence type="inferred from homology"/>
<sequence>MASTTHPNFNGKTEGKEVTEAFKDVVVGKTIMVTGVNTGGIGFSTSQALASQSPKQIIITGRSPDKLKASIDALKSDFPNVDYRSLQVDLSSQASVRKAAAEVLSWTDVPTIDIVINSAGIMGVPERTFTVDGVEMHFGTNVIGHFLLTNLIMPKIIAAAKKNPKGSTRIVNVSSQSPEVSSIRWSDMSFDKKNKDLPASEQPDYGWLHDWGYPDMHDVAYIPIDGYHRSKVGNVLFGIALNNRLFTSHGIFSTGVHPGVIGTELGRNFSEETMKAIADMNASGRFVPKTLGAGASNSLTAALDPKLAQGVGEARDGKENWGAYLVDCQISGQANPLAVSSEEAEKLWKHCEGVVGETFEW</sequence>
<evidence type="ECO:0000256" key="1">
    <source>
        <dbReference type="ARBA" id="ARBA00006484"/>
    </source>
</evidence>
<dbReference type="Pfam" id="PF00106">
    <property type="entry name" value="adh_short"/>
    <property type="match status" value="1"/>
</dbReference>
<organism evidence="3 4">
    <name type="scientific">Zasmidium cellare</name>
    <name type="common">Wine cellar mold</name>
    <name type="synonym">Racodium cellare</name>
    <dbReference type="NCBI Taxonomy" id="395010"/>
    <lineage>
        <taxon>Eukaryota</taxon>
        <taxon>Fungi</taxon>
        <taxon>Dikarya</taxon>
        <taxon>Ascomycota</taxon>
        <taxon>Pezizomycotina</taxon>
        <taxon>Dothideomycetes</taxon>
        <taxon>Dothideomycetidae</taxon>
        <taxon>Mycosphaerellales</taxon>
        <taxon>Mycosphaerellaceae</taxon>
        <taxon>Zasmidium</taxon>
    </lineage>
</organism>
<dbReference type="InterPro" id="IPR036291">
    <property type="entry name" value="NAD(P)-bd_dom_sf"/>
</dbReference>
<comment type="caution">
    <text evidence="3">The sequence shown here is derived from an EMBL/GenBank/DDBJ whole genome shotgun (WGS) entry which is preliminary data.</text>
</comment>
<dbReference type="EMBL" id="JAXOVC010000005">
    <property type="protein sequence ID" value="KAK4501484.1"/>
    <property type="molecule type" value="Genomic_DNA"/>
</dbReference>
<dbReference type="PANTHER" id="PTHR24320:SF283">
    <property type="entry name" value="RETINOL DEHYDROGENASE 11"/>
    <property type="match status" value="1"/>
</dbReference>
<dbReference type="PRINTS" id="PR00081">
    <property type="entry name" value="GDHRDH"/>
</dbReference>
<accession>A0ABR0EIX9</accession>
<protein>
    <submittedName>
        <fullName evidence="3">Uncharacterized protein</fullName>
    </submittedName>
</protein>
<dbReference type="PANTHER" id="PTHR24320">
    <property type="entry name" value="RETINOL DEHYDROGENASE"/>
    <property type="match status" value="1"/>
</dbReference>
<gene>
    <name evidence="3" type="ORF">PRZ48_007293</name>
</gene>
<comment type="similarity">
    <text evidence="1">Belongs to the short-chain dehydrogenases/reductases (SDR) family.</text>
</comment>